<evidence type="ECO:0000259" key="1">
    <source>
        <dbReference type="PROSITE" id="PS50234"/>
    </source>
</evidence>
<sequence>MRRGTLKQILLITDGCSNQGEDPAAVSSLIREQGITVNVIGVLEDDQSEQPEGLQEVEEIASAGGGVSRIVFAKALSQTVQMVTRQAMTQTIQGVVNQELQEILGSEKSMDDLPPEKRGEVMEVVEELGETCDLEVLVLVDTSASMTKKLPTVKEALEDLSLSLGARPGKNRFAIFSFPGKKRHISRLLSWTPSIQNISSIFPKLTSGGITPTGPALKEALFQFARTPEIKERRTSDEIYYEEPGH</sequence>
<accession>A0A4R3MS64</accession>
<comment type="caution">
    <text evidence="2">The sequence shown here is derived from an EMBL/GenBank/DDBJ whole genome shotgun (WGS) entry which is preliminary data.</text>
</comment>
<dbReference type="OrthoDB" id="2960279at2"/>
<dbReference type="InterPro" id="IPR002035">
    <property type="entry name" value="VWF_A"/>
</dbReference>
<evidence type="ECO:0000313" key="2">
    <source>
        <dbReference type="EMBL" id="TCT18172.1"/>
    </source>
</evidence>
<gene>
    <name evidence="2" type="ORF">EDD68_12341</name>
</gene>
<feature type="domain" description="VWFA" evidence="1">
    <location>
        <begin position="135"/>
        <end position="246"/>
    </location>
</feature>
<keyword evidence="3" id="KW-1185">Reference proteome</keyword>
<name>A0A4R3MS64_9BACI</name>
<feature type="domain" description="VWFA" evidence="1">
    <location>
        <begin position="1"/>
        <end position="92"/>
    </location>
</feature>
<dbReference type="SUPFAM" id="SSF53300">
    <property type="entry name" value="vWA-like"/>
    <property type="match status" value="2"/>
</dbReference>
<dbReference type="Pfam" id="PF00092">
    <property type="entry name" value="VWA"/>
    <property type="match status" value="1"/>
</dbReference>
<evidence type="ECO:0000313" key="3">
    <source>
        <dbReference type="Proteomes" id="UP000294650"/>
    </source>
</evidence>
<dbReference type="Proteomes" id="UP000294650">
    <property type="component" value="Unassembled WGS sequence"/>
</dbReference>
<dbReference type="PROSITE" id="PS50234">
    <property type="entry name" value="VWFA"/>
    <property type="match status" value="2"/>
</dbReference>
<dbReference type="Gene3D" id="3.40.50.410">
    <property type="entry name" value="von Willebrand factor, type A domain"/>
    <property type="match status" value="1"/>
</dbReference>
<dbReference type="AlphaFoldDB" id="A0A4R3MS64"/>
<organism evidence="2 3">
    <name type="scientific">Melghiribacillus thermohalophilus</name>
    <dbReference type="NCBI Taxonomy" id="1324956"/>
    <lineage>
        <taxon>Bacteria</taxon>
        <taxon>Bacillati</taxon>
        <taxon>Bacillota</taxon>
        <taxon>Bacilli</taxon>
        <taxon>Bacillales</taxon>
        <taxon>Bacillaceae</taxon>
        <taxon>Melghiribacillus</taxon>
    </lineage>
</organism>
<dbReference type="Pfam" id="PF13519">
    <property type="entry name" value="VWA_2"/>
    <property type="match status" value="1"/>
</dbReference>
<dbReference type="InterPro" id="IPR036465">
    <property type="entry name" value="vWFA_dom_sf"/>
</dbReference>
<dbReference type="CDD" id="cd00198">
    <property type="entry name" value="vWFA"/>
    <property type="match status" value="1"/>
</dbReference>
<proteinExistence type="predicted"/>
<protein>
    <submittedName>
        <fullName evidence="2">Ca-activated chloride channel family protein</fullName>
    </submittedName>
</protein>
<dbReference type="EMBL" id="SMAN01000023">
    <property type="protein sequence ID" value="TCT18172.1"/>
    <property type="molecule type" value="Genomic_DNA"/>
</dbReference>
<reference evidence="2 3" key="1">
    <citation type="submission" date="2019-03" db="EMBL/GenBank/DDBJ databases">
        <title>Genomic Encyclopedia of Type Strains, Phase IV (KMG-IV): sequencing the most valuable type-strain genomes for metagenomic binning, comparative biology and taxonomic classification.</title>
        <authorList>
            <person name="Goeker M."/>
        </authorList>
    </citation>
    <scope>NUCLEOTIDE SEQUENCE [LARGE SCALE GENOMIC DNA]</scope>
    <source>
        <strain evidence="2 3">DSM 25894</strain>
    </source>
</reference>